<keyword evidence="2" id="KW-1185">Reference proteome</keyword>
<accession>A0A8J3FVG9</accession>
<dbReference type="AlphaFoldDB" id="A0A8J3FVG9"/>
<proteinExistence type="predicted"/>
<protein>
    <submittedName>
        <fullName evidence="1">Uncharacterized protein</fullName>
    </submittedName>
</protein>
<evidence type="ECO:0000313" key="1">
    <source>
        <dbReference type="EMBL" id="GGM68291.1"/>
    </source>
</evidence>
<organism evidence="1 2">
    <name type="scientific">Longimycelium tulufanense</name>
    <dbReference type="NCBI Taxonomy" id="907463"/>
    <lineage>
        <taxon>Bacteria</taxon>
        <taxon>Bacillati</taxon>
        <taxon>Actinomycetota</taxon>
        <taxon>Actinomycetes</taxon>
        <taxon>Pseudonocardiales</taxon>
        <taxon>Pseudonocardiaceae</taxon>
        <taxon>Longimycelium</taxon>
    </lineage>
</organism>
<comment type="caution">
    <text evidence="1">The sequence shown here is derived from an EMBL/GenBank/DDBJ whole genome shotgun (WGS) entry which is preliminary data.</text>
</comment>
<dbReference type="EMBL" id="BMMK01000022">
    <property type="protein sequence ID" value="GGM68291.1"/>
    <property type="molecule type" value="Genomic_DNA"/>
</dbReference>
<sequence>MRIVQRYRPGLVAVAVVAITIVAALAITKVGGEGSAGVSPDTTSPPAEWTIYAASIQQVLPGPDPNSVVIQVDLPAGAPGCALDPRVIQLQELDNTIYANVVFSSHAADTAGACPTGGTTRMGPG</sequence>
<reference evidence="1" key="1">
    <citation type="journal article" date="2014" name="Int. J. Syst. Evol. Microbiol.">
        <title>Complete genome sequence of Corynebacterium casei LMG S-19264T (=DSM 44701T), isolated from a smear-ripened cheese.</title>
        <authorList>
            <consortium name="US DOE Joint Genome Institute (JGI-PGF)"/>
            <person name="Walter F."/>
            <person name="Albersmeier A."/>
            <person name="Kalinowski J."/>
            <person name="Ruckert C."/>
        </authorList>
    </citation>
    <scope>NUCLEOTIDE SEQUENCE</scope>
    <source>
        <strain evidence="1">CGMCC 4.5737</strain>
    </source>
</reference>
<name>A0A8J3FVG9_9PSEU</name>
<evidence type="ECO:0000313" key="2">
    <source>
        <dbReference type="Proteomes" id="UP000637578"/>
    </source>
</evidence>
<gene>
    <name evidence="1" type="ORF">GCM10012275_43490</name>
</gene>
<dbReference type="Proteomes" id="UP000637578">
    <property type="component" value="Unassembled WGS sequence"/>
</dbReference>
<reference evidence="1" key="2">
    <citation type="submission" date="2020-09" db="EMBL/GenBank/DDBJ databases">
        <authorList>
            <person name="Sun Q."/>
            <person name="Zhou Y."/>
        </authorList>
    </citation>
    <scope>NUCLEOTIDE SEQUENCE</scope>
    <source>
        <strain evidence="1">CGMCC 4.5737</strain>
    </source>
</reference>